<keyword evidence="5" id="KW-0472">Membrane</keyword>
<dbReference type="Pfam" id="PF10431">
    <property type="entry name" value="ClpB_D2-small"/>
    <property type="match status" value="1"/>
</dbReference>
<proteinExistence type="predicted"/>
<evidence type="ECO:0000313" key="9">
    <source>
        <dbReference type="Proteomes" id="UP000176774"/>
    </source>
</evidence>
<dbReference type="Pfam" id="PF17871">
    <property type="entry name" value="AAA_lid_9"/>
    <property type="match status" value="1"/>
</dbReference>
<name>A0A1G2IGC3_9BACT</name>
<keyword evidence="3" id="KW-0067">ATP-binding</keyword>
<dbReference type="Gene3D" id="1.10.1780.10">
    <property type="entry name" value="Clp, N-terminal domain"/>
    <property type="match status" value="1"/>
</dbReference>
<feature type="domain" description="Clp ATPase C-terminal" evidence="7">
    <location>
        <begin position="774"/>
        <end position="861"/>
    </location>
</feature>
<dbReference type="AlphaFoldDB" id="A0A1G2IGC3"/>
<dbReference type="InterPro" id="IPR001270">
    <property type="entry name" value="ClpA/B"/>
</dbReference>
<dbReference type="GO" id="GO:0016887">
    <property type="term" value="F:ATP hydrolysis activity"/>
    <property type="evidence" value="ECO:0007669"/>
    <property type="project" value="InterPro"/>
</dbReference>
<dbReference type="InterPro" id="IPR050130">
    <property type="entry name" value="ClpA_ClpB"/>
</dbReference>
<feature type="transmembrane region" description="Helical" evidence="5">
    <location>
        <begin position="29"/>
        <end position="50"/>
    </location>
</feature>
<dbReference type="InterPro" id="IPR041546">
    <property type="entry name" value="ClpA/ClpB_AAA_lid"/>
</dbReference>
<dbReference type="PANTHER" id="PTHR11638:SF145">
    <property type="entry name" value="CLPA_B PROTEASE ATP BINDING SUBUNIT-RELATED"/>
    <property type="match status" value="1"/>
</dbReference>
<dbReference type="SMART" id="SM00382">
    <property type="entry name" value="AAA"/>
    <property type="match status" value="2"/>
</dbReference>
<dbReference type="InterPro" id="IPR027417">
    <property type="entry name" value="P-loop_NTPase"/>
</dbReference>
<dbReference type="GO" id="GO:0005524">
    <property type="term" value="F:ATP binding"/>
    <property type="evidence" value="ECO:0007669"/>
    <property type="project" value="UniProtKB-KW"/>
</dbReference>
<comment type="caution">
    <text evidence="8">The sequence shown here is derived from an EMBL/GenBank/DDBJ whole genome shotgun (WGS) entry which is preliminary data.</text>
</comment>
<feature type="domain" description="AAA+ ATPase" evidence="6">
    <location>
        <begin position="316"/>
        <end position="461"/>
    </location>
</feature>
<dbReference type="Pfam" id="PF07724">
    <property type="entry name" value="AAA_2"/>
    <property type="match status" value="1"/>
</dbReference>
<dbReference type="PRINTS" id="PR00300">
    <property type="entry name" value="CLPPROTEASEA"/>
</dbReference>
<dbReference type="Pfam" id="PF02861">
    <property type="entry name" value="Clp_N"/>
    <property type="match status" value="1"/>
</dbReference>
<evidence type="ECO:0000256" key="1">
    <source>
        <dbReference type="ARBA" id="ARBA00022737"/>
    </source>
</evidence>
<feature type="transmembrane region" description="Helical" evidence="5">
    <location>
        <begin position="57"/>
        <end position="79"/>
    </location>
</feature>
<evidence type="ECO:0000256" key="3">
    <source>
        <dbReference type="ARBA" id="ARBA00022840"/>
    </source>
</evidence>
<evidence type="ECO:0000256" key="4">
    <source>
        <dbReference type="ARBA" id="ARBA00023186"/>
    </source>
</evidence>
<evidence type="ECO:0000256" key="2">
    <source>
        <dbReference type="ARBA" id="ARBA00022741"/>
    </source>
</evidence>
<dbReference type="Gene3D" id="1.10.8.60">
    <property type="match status" value="2"/>
</dbReference>
<keyword evidence="5" id="KW-0812">Transmembrane</keyword>
<feature type="domain" description="AAA+ ATPase" evidence="6">
    <location>
        <begin position="593"/>
        <end position="754"/>
    </location>
</feature>
<dbReference type="GO" id="GO:0034605">
    <property type="term" value="P:cellular response to heat"/>
    <property type="evidence" value="ECO:0007669"/>
    <property type="project" value="TreeGrafter"/>
</dbReference>
<dbReference type="SMART" id="SM01086">
    <property type="entry name" value="ClpB_D2-small"/>
    <property type="match status" value="1"/>
</dbReference>
<evidence type="ECO:0008006" key="10">
    <source>
        <dbReference type="Google" id="ProtNLM"/>
    </source>
</evidence>
<evidence type="ECO:0000313" key="8">
    <source>
        <dbReference type="EMBL" id="OGZ73743.1"/>
    </source>
</evidence>
<dbReference type="InterPro" id="IPR003959">
    <property type="entry name" value="ATPase_AAA_core"/>
</dbReference>
<reference evidence="8 9" key="1">
    <citation type="journal article" date="2016" name="Nat. Commun.">
        <title>Thousands of microbial genomes shed light on interconnected biogeochemical processes in an aquifer system.</title>
        <authorList>
            <person name="Anantharaman K."/>
            <person name="Brown C.T."/>
            <person name="Hug L.A."/>
            <person name="Sharon I."/>
            <person name="Castelle C.J."/>
            <person name="Probst A.J."/>
            <person name="Thomas B.C."/>
            <person name="Singh A."/>
            <person name="Wilkins M.J."/>
            <person name="Karaoz U."/>
            <person name="Brodie E.L."/>
            <person name="Williams K.H."/>
            <person name="Hubbard S.S."/>
            <person name="Banfield J.F."/>
        </authorList>
    </citation>
    <scope>NUCLEOTIDE SEQUENCE [LARGE SCALE GENOMIC DNA]</scope>
</reference>
<keyword evidence="1" id="KW-0677">Repeat</keyword>
<keyword evidence="5" id="KW-1133">Transmembrane helix</keyword>
<dbReference type="STRING" id="1802214.A2908_02915"/>
<dbReference type="InterPro" id="IPR003593">
    <property type="entry name" value="AAA+_ATPase"/>
</dbReference>
<sequence length="866" mass="97465">MEFNFDTRNTSVSRAYKLLSFPLFAYAKWLAIVFLYLFIISLLFVGASFFGILPENIAIKISIVSALLAIVFCEIYLFVKLKITKPKISLSLSSAIKNSQTYNMAEFLSIDACGIIEEAIRACKKRRLSEVTSESILYAALKINNEVKILMYRLGIDVKTLKEDIKNYLEKQPRQEKFNLLLSKPFQETIKEAAGLAVLRGHATIGEKELLTALVHCDEFFKKVLVEHDLKEKDVENITLWLDVLEDRILQSKKFWTKENLSRFGSLGKDWASGFTVTLDQFSIDWTSVISKDIFSEVIGHKKEADEVEIVLAKSKLSNALIIGEAGVGRKSIVQVVASRCFLGTGLPELRNKKVVELNMISLLAQVQGQENLEITLDQIFLEVLTAGNIILVIDSLENFVEQKISRPGSADISVILGKYLSLPNFHFIGITSFDGLHRNMEQNPSFLEYFRKIEVLEVSESDTIRILQNVALRLEARYRILITYPAIREIINLTGRYFPSTPFPKKAIDVLDEAATYVKSMKEKIVLPSHVAKIVSDKTQIPVGKMEFKEKSVLLNLENLISQKIIGQQEAVNEIAIALRRARSGLGSKKRPMGVFLFLGPTGVGKTETAKVLAEIYFGRAANDFTKVQSSDLAQEKMIRIDMSEFQSMSDVGRLIGQAVPVEQEGLLTTPVRENPFSLVLLDEIEKAHPNILNLFLQVFDEGHITDGQGRKILFTNTIIICTSNAGAELIFKQAEAGSVIKKDDIIDVLFAKGIFRPEFINRFDATVLFHLLTKENLMDIAQLHLLNLQKNLKEKDINFIITGALKEKIVELSYKPEFGAREMRRVVQDTIENVIAAALLSDKIARGDTIEINPENFEIVRSVI</sequence>
<dbReference type="SUPFAM" id="SSF81923">
    <property type="entry name" value="Double Clp-N motif"/>
    <property type="match status" value="1"/>
</dbReference>
<evidence type="ECO:0000259" key="7">
    <source>
        <dbReference type="SMART" id="SM01086"/>
    </source>
</evidence>
<gene>
    <name evidence="8" type="ORF">A2908_02915</name>
</gene>
<dbReference type="InterPro" id="IPR036628">
    <property type="entry name" value="Clp_N_dom_sf"/>
</dbReference>
<dbReference type="InterPro" id="IPR004176">
    <property type="entry name" value="Clp_R_N"/>
</dbReference>
<protein>
    <recommendedName>
        <fullName evidence="10">Clp R domain-containing protein</fullName>
    </recommendedName>
</protein>
<accession>A0A1G2IGC3</accession>
<organism evidence="8 9">
    <name type="scientific">Candidatus Staskawiczbacteria bacterium RIFCSPLOWO2_01_FULL_38_12b</name>
    <dbReference type="NCBI Taxonomy" id="1802214"/>
    <lineage>
        <taxon>Bacteria</taxon>
        <taxon>Candidatus Staskawicziibacteriota</taxon>
    </lineage>
</organism>
<dbReference type="CDD" id="cd19499">
    <property type="entry name" value="RecA-like_ClpB_Hsp104-like"/>
    <property type="match status" value="1"/>
</dbReference>
<dbReference type="SUPFAM" id="SSF52540">
    <property type="entry name" value="P-loop containing nucleoside triphosphate hydrolases"/>
    <property type="match status" value="2"/>
</dbReference>
<dbReference type="EMBL" id="MHPA01000008">
    <property type="protein sequence ID" value="OGZ73743.1"/>
    <property type="molecule type" value="Genomic_DNA"/>
</dbReference>
<dbReference type="GO" id="GO:0005737">
    <property type="term" value="C:cytoplasm"/>
    <property type="evidence" value="ECO:0007669"/>
    <property type="project" value="TreeGrafter"/>
</dbReference>
<evidence type="ECO:0000259" key="6">
    <source>
        <dbReference type="SMART" id="SM00382"/>
    </source>
</evidence>
<dbReference type="Gene3D" id="3.40.50.300">
    <property type="entry name" value="P-loop containing nucleotide triphosphate hydrolases"/>
    <property type="match status" value="2"/>
</dbReference>
<keyword evidence="2" id="KW-0547">Nucleotide-binding</keyword>
<dbReference type="InterPro" id="IPR019489">
    <property type="entry name" value="Clp_ATPase_C"/>
</dbReference>
<dbReference type="Proteomes" id="UP000176774">
    <property type="component" value="Unassembled WGS sequence"/>
</dbReference>
<evidence type="ECO:0000256" key="5">
    <source>
        <dbReference type="SAM" id="Phobius"/>
    </source>
</evidence>
<keyword evidence="4" id="KW-0143">Chaperone</keyword>
<dbReference type="PANTHER" id="PTHR11638">
    <property type="entry name" value="ATP-DEPENDENT CLP PROTEASE"/>
    <property type="match status" value="1"/>
</dbReference>